<accession>A0A2S2QEP9</accession>
<sequence length="158" mass="17376">MVVQYRGNAGGRLKGRAATATKNKNVTRRRNPNESKRRVKRLRNVLATCTENVTLSPARHVRTLFGPSLRPPLPPRTVPAGLLSLARHRTTLRNNGSAPFATSRRPADFGRNDNYRPETPPDVSVSASGPVRLPIPSKARPHRIQVRKPAGTDVSVPQ</sequence>
<gene>
    <name evidence="2" type="ORF">g.78835</name>
</gene>
<feature type="compositionally biased region" description="Basic and acidic residues" evidence="1">
    <location>
        <begin position="105"/>
        <end position="116"/>
    </location>
</feature>
<evidence type="ECO:0000313" key="2">
    <source>
        <dbReference type="EMBL" id="MBY76171.1"/>
    </source>
</evidence>
<reference evidence="2" key="1">
    <citation type="submission" date="2018-04" db="EMBL/GenBank/DDBJ databases">
        <title>Transcriptome assembly of Sipha flava.</title>
        <authorList>
            <person name="Scully E.D."/>
            <person name="Geib S.M."/>
            <person name="Palmer N.A."/>
            <person name="Koch K."/>
            <person name="Bradshaw J."/>
            <person name="Heng-Moss T."/>
            <person name="Sarath G."/>
        </authorList>
    </citation>
    <scope>NUCLEOTIDE SEQUENCE</scope>
</reference>
<protein>
    <submittedName>
        <fullName evidence="2">Uncharacterized protein</fullName>
    </submittedName>
</protein>
<organism evidence="2">
    <name type="scientific">Sipha flava</name>
    <name type="common">yellow sugarcane aphid</name>
    <dbReference type="NCBI Taxonomy" id="143950"/>
    <lineage>
        <taxon>Eukaryota</taxon>
        <taxon>Metazoa</taxon>
        <taxon>Ecdysozoa</taxon>
        <taxon>Arthropoda</taxon>
        <taxon>Hexapoda</taxon>
        <taxon>Insecta</taxon>
        <taxon>Pterygota</taxon>
        <taxon>Neoptera</taxon>
        <taxon>Paraneoptera</taxon>
        <taxon>Hemiptera</taxon>
        <taxon>Sternorrhyncha</taxon>
        <taxon>Aphidomorpha</taxon>
        <taxon>Aphidoidea</taxon>
        <taxon>Aphididae</taxon>
        <taxon>Sipha</taxon>
    </lineage>
</organism>
<dbReference type="EMBL" id="GGMS01006968">
    <property type="protein sequence ID" value="MBY76171.1"/>
    <property type="molecule type" value="Transcribed_RNA"/>
</dbReference>
<dbReference type="AlphaFoldDB" id="A0A2S2QEP9"/>
<name>A0A2S2QEP9_9HEMI</name>
<feature type="region of interest" description="Disordered" evidence="1">
    <location>
        <begin position="90"/>
        <end position="158"/>
    </location>
</feature>
<feature type="region of interest" description="Disordered" evidence="1">
    <location>
        <begin position="1"/>
        <end position="37"/>
    </location>
</feature>
<evidence type="ECO:0000256" key="1">
    <source>
        <dbReference type="SAM" id="MobiDB-lite"/>
    </source>
</evidence>
<proteinExistence type="predicted"/>